<proteinExistence type="predicted"/>
<keyword evidence="3" id="KW-1185">Reference proteome</keyword>
<organism evidence="2 3">
    <name type="scientific">Streptomyces cynarae</name>
    <dbReference type="NCBI Taxonomy" id="2981134"/>
    <lineage>
        <taxon>Bacteria</taxon>
        <taxon>Bacillati</taxon>
        <taxon>Actinomycetota</taxon>
        <taxon>Actinomycetes</taxon>
        <taxon>Kitasatosporales</taxon>
        <taxon>Streptomycetaceae</taxon>
        <taxon>Streptomyces</taxon>
    </lineage>
</organism>
<protein>
    <submittedName>
        <fullName evidence="2">Uncharacterized protein</fullName>
    </submittedName>
</protein>
<feature type="region of interest" description="Disordered" evidence="1">
    <location>
        <begin position="1"/>
        <end position="21"/>
    </location>
</feature>
<accession>A0ABY6E8H8</accession>
<reference evidence="2" key="1">
    <citation type="submission" date="2022-10" db="EMBL/GenBank/DDBJ databases">
        <authorList>
            <person name="Mo P."/>
        </authorList>
    </citation>
    <scope>NUCLEOTIDE SEQUENCE</scope>
    <source>
        <strain evidence="2">HUAS 13-4</strain>
    </source>
</reference>
<dbReference type="RefSeq" id="WP_263233113.1">
    <property type="nucleotide sequence ID" value="NZ_CP106793.1"/>
</dbReference>
<evidence type="ECO:0000313" key="2">
    <source>
        <dbReference type="EMBL" id="UXY23005.1"/>
    </source>
</evidence>
<evidence type="ECO:0000256" key="1">
    <source>
        <dbReference type="SAM" id="MobiDB-lite"/>
    </source>
</evidence>
<gene>
    <name evidence="2" type="ORF">N8I84_33125</name>
</gene>
<dbReference type="Proteomes" id="UP001061298">
    <property type="component" value="Chromosome"/>
</dbReference>
<name>A0ABY6E8H8_9ACTN</name>
<dbReference type="EMBL" id="CP106793">
    <property type="protein sequence ID" value="UXY23005.1"/>
    <property type="molecule type" value="Genomic_DNA"/>
</dbReference>
<sequence>MTIANGGAGRPARTDGATPDLALTQDFRRAVAAVRDSLVRNEPEAARAFDG</sequence>
<evidence type="ECO:0000313" key="3">
    <source>
        <dbReference type="Proteomes" id="UP001061298"/>
    </source>
</evidence>